<accession>A0AAV8UC72</accession>
<dbReference type="EMBL" id="JAIWQS010000008">
    <property type="protein sequence ID" value="KAJ8899128.1"/>
    <property type="molecule type" value="Genomic_DNA"/>
</dbReference>
<evidence type="ECO:0008006" key="6">
    <source>
        <dbReference type="Google" id="ProtNLM"/>
    </source>
</evidence>
<comment type="similarity">
    <text evidence="1">Belongs to the short-chain dehydrogenases/reductases (SDR) family.</text>
</comment>
<name>A0AAV8UC72_9ROSI</name>
<evidence type="ECO:0000256" key="2">
    <source>
        <dbReference type="ARBA" id="ARBA00023002"/>
    </source>
</evidence>
<reference evidence="4 5" key="1">
    <citation type="submission" date="2021-09" db="EMBL/GenBank/DDBJ databases">
        <title>Genomic insights and catalytic innovation underlie evolution of tropane alkaloids biosynthesis.</title>
        <authorList>
            <person name="Wang Y.-J."/>
            <person name="Tian T."/>
            <person name="Huang J.-P."/>
            <person name="Huang S.-X."/>
        </authorList>
    </citation>
    <scope>NUCLEOTIDE SEQUENCE [LARGE SCALE GENOMIC DNA]</scope>
    <source>
        <strain evidence="4">KIB-2018</strain>
        <tissue evidence="4">Leaf</tissue>
    </source>
</reference>
<evidence type="ECO:0000256" key="3">
    <source>
        <dbReference type="ARBA" id="ARBA00058271"/>
    </source>
</evidence>
<dbReference type="PANTHER" id="PTHR43180:SF67">
    <property type="entry name" value="SECOISOLARICIRESINOL DEHYDROGENASE"/>
    <property type="match status" value="1"/>
</dbReference>
<evidence type="ECO:0000313" key="5">
    <source>
        <dbReference type="Proteomes" id="UP001159364"/>
    </source>
</evidence>
<dbReference type="PRINTS" id="PR00081">
    <property type="entry name" value="GDHRDH"/>
</dbReference>
<dbReference type="SUPFAM" id="SSF51735">
    <property type="entry name" value="NAD(P)-binding Rossmann-fold domains"/>
    <property type="match status" value="1"/>
</dbReference>
<comment type="caution">
    <text evidence="4">The sequence shown here is derived from an EMBL/GenBank/DDBJ whole genome shotgun (WGS) entry which is preliminary data.</text>
</comment>
<dbReference type="Gene3D" id="3.40.50.720">
    <property type="entry name" value="NAD(P)-binding Rossmann-like Domain"/>
    <property type="match status" value="1"/>
</dbReference>
<dbReference type="InterPro" id="IPR002347">
    <property type="entry name" value="SDR_fam"/>
</dbReference>
<gene>
    <name evidence="4" type="ORF">K2173_010595</name>
</gene>
<dbReference type="GO" id="GO:0016491">
    <property type="term" value="F:oxidoreductase activity"/>
    <property type="evidence" value="ECO:0007669"/>
    <property type="project" value="UniProtKB-KW"/>
</dbReference>
<evidence type="ECO:0000256" key="1">
    <source>
        <dbReference type="ARBA" id="ARBA00006484"/>
    </source>
</evidence>
<dbReference type="Proteomes" id="UP001159364">
    <property type="component" value="Linkage Group LG08"/>
</dbReference>
<evidence type="ECO:0000313" key="4">
    <source>
        <dbReference type="EMBL" id="KAJ8899128.1"/>
    </source>
</evidence>
<dbReference type="FunFam" id="3.40.50.720:FF:000084">
    <property type="entry name" value="Short-chain dehydrogenase reductase"/>
    <property type="match status" value="1"/>
</dbReference>
<sequence length="271" mass="28357">MVSTNLLEGKVALITGGASGIGESTVKVFVQHGAKVVIADIQDNLGLSLCKQLGSEDTVCYVHCDVSCEADVERAVDMAVSKYGKLDILFSNAGISGKLDPRISVCDTEEFKRIIDVNLFGPLLTAKHAARVMIPAKKGCILINASLISVMITANAPYGYVTSKHGVVGLMKNLCVELGAHGIRVNCVSPFVCATPMMEKAIGLPKKEAEALTCAMANLKGVVLETEDVACAALYLVSDEAKYVSGVNLVVDGGFSATSSALSDAIKSLLS</sequence>
<dbReference type="AlphaFoldDB" id="A0AAV8UC72"/>
<proteinExistence type="inferred from homology"/>
<comment type="function">
    <text evidence="3">Has no tropinone reductase activity.</text>
</comment>
<protein>
    <recommendedName>
        <fullName evidence="6">Secoisolariciresinol dehydrogenase</fullName>
    </recommendedName>
</protein>
<dbReference type="Pfam" id="PF13561">
    <property type="entry name" value="adh_short_C2"/>
    <property type="match status" value="1"/>
</dbReference>
<dbReference type="PANTHER" id="PTHR43180">
    <property type="entry name" value="3-OXOACYL-(ACYL-CARRIER-PROTEIN) REDUCTASE (AFU_ORTHOLOGUE AFUA_6G11210)"/>
    <property type="match status" value="1"/>
</dbReference>
<keyword evidence="2" id="KW-0560">Oxidoreductase</keyword>
<dbReference type="PRINTS" id="PR00080">
    <property type="entry name" value="SDRFAMILY"/>
</dbReference>
<dbReference type="InterPro" id="IPR036291">
    <property type="entry name" value="NAD(P)-bd_dom_sf"/>
</dbReference>
<organism evidence="4 5">
    <name type="scientific">Erythroxylum novogranatense</name>
    <dbReference type="NCBI Taxonomy" id="1862640"/>
    <lineage>
        <taxon>Eukaryota</taxon>
        <taxon>Viridiplantae</taxon>
        <taxon>Streptophyta</taxon>
        <taxon>Embryophyta</taxon>
        <taxon>Tracheophyta</taxon>
        <taxon>Spermatophyta</taxon>
        <taxon>Magnoliopsida</taxon>
        <taxon>eudicotyledons</taxon>
        <taxon>Gunneridae</taxon>
        <taxon>Pentapetalae</taxon>
        <taxon>rosids</taxon>
        <taxon>fabids</taxon>
        <taxon>Malpighiales</taxon>
        <taxon>Erythroxylaceae</taxon>
        <taxon>Erythroxylum</taxon>
    </lineage>
</organism>
<keyword evidence="5" id="KW-1185">Reference proteome</keyword>